<protein>
    <submittedName>
        <fullName evidence="1">12577_t:CDS:1</fullName>
    </submittedName>
</protein>
<accession>A0ACA9QYX1</accession>
<name>A0ACA9QYX1_9GLOM</name>
<organism evidence="1 2">
    <name type="scientific">Racocetra persica</name>
    <dbReference type="NCBI Taxonomy" id="160502"/>
    <lineage>
        <taxon>Eukaryota</taxon>
        <taxon>Fungi</taxon>
        <taxon>Fungi incertae sedis</taxon>
        <taxon>Mucoromycota</taxon>
        <taxon>Glomeromycotina</taxon>
        <taxon>Glomeromycetes</taxon>
        <taxon>Diversisporales</taxon>
        <taxon>Gigasporaceae</taxon>
        <taxon>Racocetra</taxon>
    </lineage>
</organism>
<evidence type="ECO:0000313" key="2">
    <source>
        <dbReference type="Proteomes" id="UP000789920"/>
    </source>
</evidence>
<proteinExistence type="predicted"/>
<feature type="non-terminal residue" evidence="1">
    <location>
        <position position="1"/>
    </location>
</feature>
<sequence>MAKQDINASKGPGKGRDHELDAADAGDMWRSSRILKRRPEY</sequence>
<reference evidence="1" key="1">
    <citation type="submission" date="2021-06" db="EMBL/GenBank/DDBJ databases">
        <authorList>
            <person name="Kallberg Y."/>
            <person name="Tangrot J."/>
            <person name="Rosling A."/>
        </authorList>
    </citation>
    <scope>NUCLEOTIDE SEQUENCE</scope>
    <source>
        <strain evidence="1">MA461A</strain>
    </source>
</reference>
<dbReference type="Proteomes" id="UP000789920">
    <property type="component" value="Unassembled WGS sequence"/>
</dbReference>
<dbReference type="EMBL" id="CAJVQC010039875">
    <property type="protein sequence ID" value="CAG8769548.1"/>
    <property type="molecule type" value="Genomic_DNA"/>
</dbReference>
<keyword evidence="2" id="KW-1185">Reference proteome</keyword>
<evidence type="ECO:0000313" key="1">
    <source>
        <dbReference type="EMBL" id="CAG8769548.1"/>
    </source>
</evidence>
<gene>
    <name evidence="1" type="ORF">RPERSI_LOCUS16233</name>
</gene>
<feature type="non-terminal residue" evidence="1">
    <location>
        <position position="41"/>
    </location>
</feature>
<comment type="caution">
    <text evidence="1">The sequence shown here is derived from an EMBL/GenBank/DDBJ whole genome shotgun (WGS) entry which is preliminary data.</text>
</comment>